<dbReference type="Proteomes" id="UP000434172">
    <property type="component" value="Unassembled WGS sequence"/>
</dbReference>
<evidence type="ECO:0000313" key="1">
    <source>
        <dbReference type="EMBL" id="KAF0328318.1"/>
    </source>
</evidence>
<name>A0A8H3WHW0_9PEZI</name>
<sequence length="135" mass="14998">MFAHSNYLKQGAEQSAKMRDARCVVNNYQGKPMIGAKGYDNREVDTRPTHTHLHTRQRAHTRIHNTHTHTTSFLSPVPSAWPDDSDTRQGIISQRGMRIAKTASWGRISPWNASKVADAAATEGNGPLTAPLIRI</sequence>
<dbReference type="AlphaFoldDB" id="A0A8H3WHW0"/>
<evidence type="ECO:0000313" key="2">
    <source>
        <dbReference type="Proteomes" id="UP000434172"/>
    </source>
</evidence>
<reference evidence="1 2" key="1">
    <citation type="submission" date="2019-12" db="EMBL/GenBank/DDBJ databases">
        <title>A genome sequence resource for the geographically widespread anthracnose pathogen Colletotrichum asianum.</title>
        <authorList>
            <person name="Meng Y."/>
        </authorList>
    </citation>
    <scope>NUCLEOTIDE SEQUENCE [LARGE SCALE GENOMIC DNA]</scope>
    <source>
        <strain evidence="1 2">ICMP 18580</strain>
    </source>
</reference>
<organism evidence="1 2">
    <name type="scientific">Colletotrichum asianum</name>
    <dbReference type="NCBI Taxonomy" id="702518"/>
    <lineage>
        <taxon>Eukaryota</taxon>
        <taxon>Fungi</taxon>
        <taxon>Dikarya</taxon>
        <taxon>Ascomycota</taxon>
        <taxon>Pezizomycotina</taxon>
        <taxon>Sordariomycetes</taxon>
        <taxon>Hypocreomycetidae</taxon>
        <taxon>Glomerellales</taxon>
        <taxon>Glomerellaceae</taxon>
        <taxon>Colletotrichum</taxon>
        <taxon>Colletotrichum gloeosporioides species complex</taxon>
    </lineage>
</organism>
<dbReference type="EMBL" id="WOWK01000018">
    <property type="protein sequence ID" value="KAF0328318.1"/>
    <property type="molecule type" value="Genomic_DNA"/>
</dbReference>
<proteinExistence type="predicted"/>
<keyword evidence="2" id="KW-1185">Reference proteome</keyword>
<comment type="caution">
    <text evidence="1">The sequence shown here is derived from an EMBL/GenBank/DDBJ whole genome shotgun (WGS) entry which is preliminary data.</text>
</comment>
<gene>
    <name evidence="1" type="ORF">GQ607_004470</name>
</gene>
<protein>
    <submittedName>
        <fullName evidence="1">Uncharacterized protein</fullName>
    </submittedName>
</protein>
<accession>A0A8H3WHW0</accession>